<dbReference type="Proteomes" id="UP000248349">
    <property type="component" value="Unassembled WGS sequence"/>
</dbReference>
<keyword evidence="2" id="KW-1185">Reference proteome</keyword>
<dbReference type="RefSeq" id="XP_025435332.1">
    <property type="nucleotide sequence ID" value="XM_025577110.1"/>
</dbReference>
<dbReference type="EMBL" id="KZ821219">
    <property type="protein sequence ID" value="PYH49350.1"/>
    <property type="molecule type" value="Genomic_DNA"/>
</dbReference>
<accession>A0A318ZYS1</accession>
<sequence length="296" mass="33440">MQHLLTLETRIIDHHTTATGGVRWAIMVQDIGRYYLDVLLRPDHPHNLIAYPQPAIDTRTLDEDEAPAPFHVPLSMHRPFVFKNSLTSFVPLMAEDKQGCDHFLHGAGRTIQGFDDFCEVYAQYLDHRGGVLPFRFDHHIDAEGLAHARPEAFSISPTPLPSTSHVRFKVPWMPRASRGNGSRLVLQPTLVVPRDALPTDRDFTGTTACHTRVDGGVHFEEVQHHNTQMTACSIGPWGACYPLRKLPTWSAWQFVHGVNALSDAITGQRDHHALKVIIIKKKALYWKRGRFHLPGI</sequence>
<evidence type="ECO:0000313" key="2">
    <source>
        <dbReference type="Proteomes" id="UP000248349"/>
    </source>
</evidence>
<dbReference type="GeneID" id="37078339"/>
<dbReference type="STRING" id="1450539.A0A318ZYS1"/>
<protein>
    <submittedName>
        <fullName evidence="1">Uncharacterized protein</fullName>
    </submittedName>
</protein>
<dbReference type="OrthoDB" id="10310407at2759"/>
<dbReference type="AlphaFoldDB" id="A0A318ZYS1"/>
<gene>
    <name evidence="1" type="ORF">BP01DRAFT_378916</name>
</gene>
<organism evidence="1 2">
    <name type="scientific">Aspergillus saccharolyticus JOP 1030-1</name>
    <dbReference type="NCBI Taxonomy" id="1450539"/>
    <lineage>
        <taxon>Eukaryota</taxon>
        <taxon>Fungi</taxon>
        <taxon>Dikarya</taxon>
        <taxon>Ascomycota</taxon>
        <taxon>Pezizomycotina</taxon>
        <taxon>Eurotiomycetes</taxon>
        <taxon>Eurotiomycetidae</taxon>
        <taxon>Eurotiales</taxon>
        <taxon>Aspergillaceae</taxon>
        <taxon>Aspergillus</taxon>
        <taxon>Aspergillus subgen. Circumdati</taxon>
    </lineage>
</organism>
<proteinExistence type="predicted"/>
<evidence type="ECO:0000313" key="1">
    <source>
        <dbReference type="EMBL" id="PYH49350.1"/>
    </source>
</evidence>
<reference evidence="1 2" key="1">
    <citation type="submission" date="2016-12" db="EMBL/GenBank/DDBJ databases">
        <title>The genomes of Aspergillus section Nigri reveals drivers in fungal speciation.</title>
        <authorList>
            <consortium name="DOE Joint Genome Institute"/>
            <person name="Vesth T.C."/>
            <person name="Nybo J."/>
            <person name="Theobald S."/>
            <person name="Brandl J."/>
            <person name="Frisvad J.C."/>
            <person name="Nielsen K.F."/>
            <person name="Lyhne E.K."/>
            <person name="Kogle M.E."/>
            <person name="Kuo A."/>
            <person name="Riley R."/>
            <person name="Clum A."/>
            <person name="Nolan M."/>
            <person name="Lipzen A."/>
            <person name="Salamov A."/>
            <person name="Henrissat B."/>
            <person name="Wiebenga A."/>
            <person name="De Vries R.P."/>
            <person name="Grigoriev I.V."/>
            <person name="Mortensen U.H."/>
            <person name="Andersen M.R."/>
            <person name="Baker S.E."/>
        </authorList>
    </citation>
    <scope>NUCLEOTIDE SEQUENCE [LARGE SCALE GENOMIC DNA]</scope>
    <source>
        <strain evidence="1 2">JOP 1030-1</strain>
    </source>
</reference>
<name>A0A318ZYS1_9EURO</name>